<accession>A0A1M6GPZ2</accession>
<evidence type="ECO:0000313" key="2">
    <source>
        <dbReference type="Proteomes" id="UP000183994"/>
    </source>
</evidence>
<name>A0A1M6GPZ2_9BACT</name>
<dbReference type="RefSeq" id="WP_073473714.1">
    <property type="nucleotide sequence ID" value="NZ_FQZU01000004.1"/>
</dbReference>
<dbReference type="OrthoDB" id="5422295at2"/>
<organism evidence="1 2">
    <name type="scientific">Desulfatibacillum alkenivorans DSM 16219</name>
    <dbReference type="NCBI Taxonomy" id="1121393"/>
    <lineage>
        <taxon>Bacteria</taxon>
        <taxon>Pseudomonadati</taxon>
        <taxon>Thermodesulfobacteriota</taxon>
        <taxon>Desulfobacteria</taxon>
        <taxon>Desulfobacterales</taxon>
        <taxon>Desulfatibacillaceae</taxon>
        <taxon>Desulfatibacillum</taxon>
    </lineage>
</organism>
<keyword evidence="2" id="KW-1185">Reference proteome</keyword>
<dbReference type="EMBL" id="FQZU01000004">
    <property type="protein sequence ID" value="SHJ12067.1"/>
    <property type="molecule type" value="Genomic_DNA"/>
</dbReference>
<dbReference type="Proteomes" id="UP000183994">
    <property type="component" value="Unassembled WGS sequence"/>
</dbReference>
<protein>
    <submittedName>
        <fullName evidence="1">Uncharacterized protein</fullName>
    </submittedName>
</protein>
<dbReference type="AlphaFoldDB" id="A0A1M6GPZ2"/>
<proteinExistence type="predicted"/>
<reference evidence="2" key="1">
    <citation type="submission" date="2016-11" db="EMBL/GenBank/DDBJ databases">
        <authorList>
            <person name="Varghese N."/>
            <person name="Submissions S."/>
        </authorList>
    </citation>
    <scope>NUCLEOTIDE SEQUENCE [LARGE SCALE GENOMIC DNA]</scope>
    <source>
        <strain evidence="2">DSM 16219</strain>
    </source>
</reference>
<gene>
    <name evidence="1" type="ORF">SAMN02745216_01071</name>
</gene>
<dbReference type="STRING" id="1121393.SAMN02745216_01071"/>
<evidence type="ECO:0000313" key="1">
    <source>
        <dbReference type="EMBL" id="SHJ12067.1"/>
    </source>
</evidence>
<sequence length="75" mass="8279">MSDNTETLLINANIVIPVEALKTIVAKAKEAVGADAKGIYRVDTSEAVNQIITKFLAERDFMDFISDLSNYQEKS</sequence>